<dbReference type="InterPro" id="IPR051761">
    <property type="entry name" value="MLP-like_ligand-binding"/>
</dbReference>
<organism evidence="3 4">
    <name type="scientific">Heracleum sosnowskyi</name>
    <dbReference type="NCBI Taxonomy" id="360622"/>
    <lineage>
        <taxon>Eukaryota</taxon>
        <taxon>Viridiplantae</taxon>
        <taxon>Streptophyta</taxon>
        <taxon>Embryophyta</taxon>
        <taxon>Tracheophyta</taxon>
        <taxon>Spermatophyta</taxon>
        <taxon>Magnoliopsida</taxon>
        <taxon>eudicotyledons</taxon>
        <taxon>Gunneridae</taxon>
        <taxon>Pentapetalae</taxon>
        <taxon>asterids</taxon>
        <taxon>campanulids</taxon>
        <taxon>Apiales</taxon>
        <taxon>Apiaceae</taxon>
        <taxon>Apioideae</taxon>
        <taxon>apioid superclade</taxon>
        <taxon>Tordylieae</taxon>
        <taxon>Tordyliinae</taxon>
        <taxon>Heracleum</taxon>
    </lineage>
</organism>
<dbReference type="EMBL" id="JAUIZM010000006">
    <property type="protein sequence ID" value="KAK1380795.1"/>
    <property type="molecule type" value="Genomic_DNA"/>
</dbReference>
<dbReference type="CDD" id="cd07816">
    <property type="entry name" value="Bet_v1-like"/>
    <property type="match status" value="1"/>
</dbReference>
<evidence type="ECO:0000259" key="1">
    <source>
        <dbReference type="SMART" id="SM01037"/>
    </source>
</evidence>
<evidence type="ECO:0000313" key="3">
    <source>
        <dbReference type="EMBL" id="KAK1380795.1"/>
    </source>
</evidence>
<sequence>MGLMGKLICQTSIKTDGDVFHDIFRTRPHHLHTMTPENIQGCDLHEGEFGKVGSVVIWKYFIDGKHMVAKERVEAIDEEEKQVTFNVVEGDLLKDFKIFVISVHVDTSGIDSLVTWSFDYEKVDESVKDPTPYLDFVLRLTKDIDTHHLPE</sequence>
<evidence type="ECO:0000313" key="2">
    <source>
        <dbReference type="EMBL" id="KAK1380794.1"/>
    </source>
</evidence>
<reference evidence="3" key="2">
    <citation type="submission" date="2023-05" db="EMBL/GenBank/DDBJ databases">
        <authorList>
            <person name="Schelkunov M.I."/>
        </authorList>
    </citation>
    <scope>NUCLEOTIDE SEQUENCE</scope>
    <source>
        <strain evidence="3">Hsosn_3</strain>
        <tissue evidence="3">Leaf</tissue>
    </source>
</reference>
<dbReference type="Proteomes" id="UP001237642">
    <property type="component" value="Unassembled WGS sequence"/>
</dbReference>
<keyword evidence="4" id="KW-1185">Reference proteome</keyword>
<accession>A0AAD8I8L7</accession>
<dbReference type="InterPro" id="IPR023393">
    <property type="entry name" value="START-like_dom_sf"/>
</dbReference>
<dbReference type="Pfam" id="PF00407">
    <property type="entry name" value="Bet_v_1"/>
    <property type="match status" value="1"/>
</dbReference>
<dbReference type="SMART" id="SM01037">
    <property type="entry name" value="Bet_v_1"/>
    <property type="match status" value="1"/>
</dbReference>
<feature type="domain" description="Bet v I/Major latex protein" evidence="1">
    <location>
        <begin position="2"/>
        <end position="151"/>
    </location>
</feature>
<dbReference type="SUPFAM" id="SSF55961">
    <property type="entry name" value="Bet v1-like"/>
    <property type="match status" value="1"/>
</dbReference>
<evidence type="ECO:0000313" key="4">
    <source>
        <dbReference type="Proteomes" id="UP001237642"/>
    </source>
</evidence>
<comment type="caution">
    <text evidence="3">The sequence shown here is derived from an EMBL/GenBank/DDBJ whole genome shotgun (WGS) entry which is preliminary data.</text>
</comment>
<reference evidence="3" key="1">
    <citation type="submission" date="2023-02" db="EMBL/GenBank/DDBJ databases">
        <title>Genome of toxic invasive species Heracleum sosnowskyi carries increased number of genes despite the absence of recent whole-genome duplications.</title>
        <authorList>
            <person name="Schelkunov M."/>
            <person name="Shtratnikova V."/>
            <person name="Makarenko M."/>
            <person name="Klepikova A."/>
            <person name="Omelchenko D."/>
            <person name="Novikova G."/>
            <person name="Obukhova E."/>
            <person name="Bogdanov V."/>
            <person name="Penin A."/>
            <person name="Logacheva M."/>
        </authorList>
    </citation>
    <scope>NUCLEOTIDE SEQUENCE</scope>
    <source>
        <strain evidence="3">Hsosn_3</strain>
        <tissue evidence="3">Leaf</tissue>
    </source>
</reference>
<dbReference type="PANTHER" id="PTHR31907">
    <property type="entry name" value="MLP-LIKE PROTEIN 423"/>
    <property type="match status" value="1"/>
</dbReference>
<dbReference type="Gene3D" id="3.30.530.20">
    <property type="match status" value="1"/>
</dbReference>
<dbReference type="EMBL" id="JAUIZM010000006">
    <property type="protein sequence ID" value="KAK1380794.1"/>
    <property type="molecule type" value="Genomic_DNA"/>
</dbReference>
<protein>
    <submittedName>
        <fullName evidence="3">MLP-like protein 34-like</fullName>
    </submittedName>
</protein>
<dbReference type="AlphaFoldDB" id="A0AAD8I8L7"/>
<dbReference type="InterPro" id="IPR000916">
    <property type="entry name" value="Bet_v_I/MLP"/>
</dbReference>
<gene>
    <name evidence="2" type="ORF">POM88_027538</name>
    <name evidence="3" type="ORF">POM88_027539</name>
</gene>
<name>A0AAD8I8L7_9APIA</name>
<dbReference type="GO" id="GO:0006952">
    <property type="term" value="P:defense response"/>
    <property type="evidence" value="ECO:0007669"/>
    <property type="project" value="InterPro"/>
</dbReference>
<proteinExistence type="predicted"/>